<dbReference type="InterPro" id="IPR036188">
    <property type="entry name" value="FAD/NAD-bd_sf"/>
</dbReference>
<evidence type="ECO:0000256" key="6">
    <source>
        <dbReference type="ARBA" id="ARBA00022525"/>
    </source>
</evidence>
<evidence type="ECO:0000256" key="13">
    <source>
        <dbReference type="ARBA" id="ARBA00034050"/>
    </source>
</evidence>
<comment type="catalytic activity">
    <reaction evidence="14">
        <text>a pyranoside + acceptor = a pyranosid-3,4-diulose + reduced acceptor.</text>
        <dbReference type="EC" id="1.1.99.29"/>
    </reaction>
</comment>
<evidence type="ECO:0000256" key="8">
    <source>
        <dbReference type="ARBA" id="ARBA00022827"/>
    </source>
</evidence>
<keyword evidence="20" id="KW-1185">Reference proteome</keyword>
<dbReference type="Gene3D" id="3.50.50.60">
    <property type="entry name" value="FAD/NAD(P)-binding domain"/>
    <property type="match status" value="1"/>
</dbReference>
<evidence type="ECO:0000256" key="11">
    <source>
        <dbReference type="ARBA" id="ARBA00034010"/>
    </source>
</evidence>
<evidence type="ECO:0000259" key="18">
    <source>
        <dbReference type="PROSITE" id="PS00624"/>
    </source>
</evidence>
<dbReference type="GO" id="GO:0050660">
    <property type="term" value="F:flavin adenine dinucleotide binding"/>
    <property type="evidence" value="ECO:0007669"/>
    <property type="project" value="InterPro"/>
</dbReference>
<evidence type="ECO:0000256" key="12">
    <source>
        <dbReference type="ARBA" id="ARBA00034029"/>
    </source>
</evidence>
<accession>A0A9P6CY13</accession>
<evidence type="ECO:0000256" key="14">
    <source>
        <dbReference type="ARBA" id="ARBA00034059"/>
    </source>
</evidence>
<dbReference type="PIRSF" id="PIRSF000137">
    <property type="entry name" value="Alcohol_oxidase"/>
    <property type="match status" value="1"/>
</dbReference>
<proteinExistence type="inferred from homology"/>
<comment type="catalytic activity">
    <reaction evidence="13">
        <text>a pyranoside + acceptor = a pyranosid-3-ulose + reduced acceptor.</text>
        <dbReference type="EC" id="1.1.99.29"/>
    </reaction>
</comment>
<dbReference type="Proteomes" id="UP000807469">
    <property type="component" value="Unassembled WGS sequence"/>
</dbReference>
<dbReference type="Gene3D" id="3.30.560.10">
    <property type="entry name" value="Glucose Oxidase, domain 3"/>
    <property type="match status" value="1"/>
</dbReference>
<feature type="active site" description="Proton acceptor" evidence="15">
    <location>
        <position position="585"/>
    </location>
</feature>
<dbReference type="GO" id="GO:0033718">
    <property type="term" value="F:pyranose dehydrogenase (acceptor) activity"/>
    <property type="evidence" value="ECO:0007669"/>
    <property type="project" value="UniProtKB-EC"/>
</dbReference>
<dbReference type="InterPro" id="IPR012132">
    <property type="entry name" value="GMC_OxRdtase"/>
</dbReference>
<evidence type="ECO:0000256" key="4">
    <source>
        <dbReference type="ARBA" id="ARBA00011245"/>
    </source>
</evidence>
<organism evidence="19 20">
    <name type="scientific">Pholiota conissans</name>
    <dbReference type="NCBI Taxonomy" id="109636"/>
    <lineage>
        <taxon>Eukaryota</taxon>
        <taxon>Fungi</taxon>
        <taxon>Dikarya</taxon>
        <taxon>Basidiomycota</taxon>
        <taxon>Agaricomycotina</taxon>
        <taxon>Agaricomycetes</taxon>
        <taxon>Agaricomycetidae</taxon>
        <taxon>Agaricales</taxon>
        <taxon>Agaricineae</taxon>
        <taxon>Strophariaceae</taxon>
        <taxon>Pholiota</taxon>
    </lineage>
</organism>
<comment type="subcellular location">
    <subcellularLocation>
        <location evidence="2">Secreted</location>
    </subcellularLocation>
</comment>
<evidence type="ECO:0000256" key="2">
    <source>
        <dbReference type="ARBA" id="ARBA00004613"/>
    </source>
</evidence>
<comment type="catalytic activity">
    <reaction evidence="11">
        <text>pyranose + acceptor = pyranos-2,3-diulose + reduced acceptor.</text>
        <dbReference type="EC" id="1.1.99.29"/>
    </reaction>
</comment>
<sequence length="605" mass="64591">MRSPSFTAFVLASVLAARVGAVTLNQWTQMTRTTYDYVIIGAGNAGLVVANRLTEDPRVSVLVIEAGISDLGLVEAQAPFLGPTLSPGGKLDWNYTITPQVGMDGKSFPYPRGYALGGCTTINYCFHQYGSNADWTRFANVTQDPSWAWDNMKQYKTRHEDLVPPLDGHDTSNQVIASLHSTSGLTKISLPGYNQSIDPRVIALTTQSPEWPFNQDMSGGDRSLLGMGWLQSSAGGGIRSSSSTSYLNPVNTRPNLTVVINTTVLKLLQTGTSGGKPTFLGVQISSSPGTSNVPGGRIGTVTARKEVILSAGTVGTPQILQLSGIGDKNLLQPLGIPTIINNPNVGANLIDHTFLPNIFSVNGNDTLDNMLRSNVSVQNTINQFVQTKTGVFANNVVNNFGFSRIPANSSIYQTVADPASGPDSPHWEIIPSDYWFRPGGTRPATGSYVTFVSVLLTPTSRGTIKIKSKNPFDAPLIDPRYLTTAFDIFAMRETVKSIKRLVATPAWADYVTGPFGDSFVAAVDDASIDAYVRDVTTTIFHPVGTAAMAPASSNAGVVNPDLTLKGANGLRIVDASVFPYNPSAHTQGPLYLLAEKASDLIKAAN</sequence>
<evidence type="ECO:0000256" key="5">
    <source>
        <dbReference type="ARBA" id="ARBA00013177"/>
    </source>
</evidence>
<feature type="binding site" evidence="16">
    <location>
        <position position="264"/>
    </location>
    <ligand>
        <name>FAD</name>
        <dbReference type="ChEBI" id="CHEBI:57692"/>
    </ligand>
</feature>
<name>A0A9P6CY13_9AGAR</name>
<comment type="cofactor">
    <cofactor evidence="1 16">
        <name>FAD</name>
        <dbReference type="ChEBI" id="CHEBI:57692"/>
    </cofactor>
</comment>
<comment type="catalytic activity">
    <reaction evidence="12">
        <text>pyranose + acceptor = pyranos-3-ulose + reduced acceptor.</text>
        <dbReference type="EC" id="1.1.99.29"/>
    </reaction>
</comment>
<dbReference type="Pfam" id="PF00732">
    <property type="entry name" value="GMC_oxred_N"/>
    <property type="match status" value="1"/>
</dbReference>
<evidence type="ECO:0000256" key="10">
    <source>
        <dbReference type="ARBA" id="ARBA00033986"/>
    </source>
</evidence>
<comment type="function">
    <text evidence="9">Catalyzes the single-oxidation or sequential double oxidation reaction of carbohydrates primarily at carbon-2 and/or carbon-3 with the concomitant reduction of the flavin. The enzyme exhibits a broad sugar substrate specificity, oxidizing different aldopyranoses to the corresponding C-1, C-2, C-3 or C-1,2, C-2,3 and C-3,4 (di)dehydro sugars with substrate-specific regioselectivity. Accepts only a narrow range of electron acceptors such as substituted benzoquinones and complexed metal ions and reacts extremely slowly with O(2) as acceptor. May play a role in the natural recycling of plant matter by oxidizing all major monosaccharides in lignocellulose and by reducing quinone compounds or reactive radical species generated during lignin depolymerization.</text>
</comment>
<keyword evidence="17" id="KW-0732">Signal</keyword>
<feature type="chain" id="PRO_5040286104" description="pyranose dehydrogenase (acceptor)" evidence="17">
    <location>
        <begin position="22"/>
        <end position="605"/>
    </location>
</feature>
<keyword evidence="8 16" id="KW-0274">FAD</keyword>
<dbReference type="PROSITE" id="PS00624">
    <property type="entry name" value="GMC_OXRED_2"/>
    <property type="match status" value="1"/>
</dbReference>
<comment type="caution">
    <text evidence="19">The sequence shown here is derived from an EMBL/GenBank/DDBJ whole genome shotgun (WGS) entry which is preliminary data.</text>
</comment>
<evidence type="ECO:0000256" key="16">
    <source>
        <dbReference type="PIRSR" id="PIRSR000137-2"/>
    </source>
</evidence>
<dbReference type="GO" id="GO:0005576">
    <property type="term" value="C:extracellular region"/>
    <property type="evidence" value="ECO:0007669"/>
    <property type="project" value="UniProtKB-SubCell"/>
</dbReference>
<evidence type="ECO:0000256" key="9">
    <source>
        <dbReference type="ARBA" id="ARBA00024699"/>
    </source>
</evidence>
<comment type="catalytic activity">
    <reaction evidence="10">
        <text>pyranose + acceptor = pyranos-2-ulose + reduced acceptor.</text>
        <dbReference type="EC" id="1.1.99.29"/>
    </reaction>
</comment>
<dbReference type="SUPFAM" id="SSF54373">
    <property type="entry name" value="FAD-linked reductases, C-terminal domain"/>
    <property type="match status" value="1"/>
</dbReference>
<keyword evidence="6" id="KW-0964">Secreted</keyword>
<protein>
    <recommendedName>
        <fullName evidence="5">pyranose dehydrogenase (acceptor)</fullName>
        <ecNumber evidence="5">1.1.99.29</ecNumber>
    </recommendedName>
</protein>
<evidence type="ECO:0000256" key="7">
    <source>
        <dbReference type="ARBA" id="ARBA00022630"/>
    </source>
</evidence>
<reference evidence="19" key="1">
    <citation type="submission" date="2020-11" db="EMBL/GenBank/DDBJ databases">
        <authorList>
            <consortium name="DOE Joint Genome Institute"/>
            <person name="Ahrendt S."/>
            <person name="Riley R."/>
            <person name="Andreopoulos W."/>
            <person name="Labutti K."/>
            <person name="Pangilinan J."/>
            <person name="Ruiz-Duenas F.J."/>
            <person name="Barrasa J.M."/>
            <person name="Sanchez-Garcia M."/>
            <person name="Camarero S."/>
            <person name="Miyauchi S."/>
            <person name="Serrano A."/>
            <person name="Linde D."/>
            <person name="Babiker R."/>
            <person name="Drula E."/>
            <person name="Ayuso-Fernandez I."/>
            <person name="Pacheco R."/>
            <person name="Padilla G."/>
            <person name="Ferreira P."/>
            <person name="Barriuso J."/>
            <person name="Kellner H."/>
            <person name="Castanera R."/>
            <person name="Alfaro M."/>
            <person name="Ramirez L."/>
            <person name="Pisabarro A.G."/>
            <person name="Kuo A."/>
            <person name="Tritt A."/>
            <person name="Lipzen A."/>
            <person name="He G."/>
            <person name="Yan M."/>
            <person name="Ng V."/>
            <person name="Cullen D."/>
            <person name="Martin F."/>
            <person name="Rosso M.-N."/>
            <person name="Henrissat B."/>
            <person name="Hibbett D."/>
            <person name="Martinez A.T."/>
            <person name="Grigoriev I.V."/>
        </authorList>
    </citation>
    <scope>NUCLEOTIDE SEQUENCE</scope>
    <source>
        <strain evidence="19">CIRM-BRFM 674</strain>
    </source>
</reference>
<keyword evidence="7" id="KW-0285">Flavoprotein</keyword>
<feature type="signal peptide" evidence="17">
    <location>
        <begin position="1"/>
        <end position="21"/>
    </location>
</feature>
<evidence type="ECO:0000256" key="1">
    <source>
        <dbReference type="ARBA" id="ARBA00001974"/>
    </source>
</evidence>
<feature type="domain" description="Glucose-methanol-choline oxidoreductase N-terminal" evidence="18">
    <location>
        <begin position="312"/>
        <end position="326"/>
    </location>
</feature>
<dbReference type="PANTHER" id="PTHR11552">
    <property type="entry name" value="GLUCOSE-METHANOL-CHOLINE GMC OXIDOREDUCTASE"/>
    <property type="match status" value="1"/>
</dbReference>
<evidence type="ECO:0000256" key="3">
    <source>
        <dbReference type="ARBA" id="ARBA00010790"/>
    </source>
</evidence>
<feature type="active site" description="Proton donor" evidence="15">
    <location>
        <position position="541"/>
    </location>
</feature>
<dbReference type="Pfam" id="PF05199">
    <property type="entry name" value="GMC_oxred_C"/>
    <property type="match status" value="1"/>
</dbReference>
<evidence type="ECO:0000256" key="17">
    <source>
        <dbReference type="SAM" id="SignalP"/>
    </source>
</evidence>
<evidence type="ECO:0000256" key="15">
    <source>
        <dbReference type="PIRSR" id="PIRSR000137-1"/>
    </source>
</evidence>
<gene>
    <name evidence="19" type="ORF">BDN70DRAFT_922854</name>
</gene>
<dbReference type="InterPro" id="IPR000172">
    <property type="entry name" value="GMC_OxRdtase_N"/>
</dbReference>
<evidence type="ECO:0000313" key="20">
    <source>
        <dbReference type="Proteomes" id="UP000807469"/>
    </source>
</evidence>
<evidence type="ECO:0000313" key="19">
    <source>
        <dbReference type="EMBL" id="KAF9477055.1"/>
    </source>
</evidence>
<dbReference type="EC" id="1.1.99.29" evidence="5"/>
<dbReference type="PANTHER" id="PTHR11552:SF147">
    <property type="entry name" value="CHOLINE DEHYDROGENASE, MITOCHONDRIAL"/>
    <property type="match status" value="1"/>
</dbReference>
<dbReference type="SUPFAM" id="SSF51905">
    <property type="entry name" value="FAD/NAD(P)-binding domain"/>
    <property type="match status" value="1"/>
</dbReference>
<dbReference type="EMBL" id="MU155273">
    <property type="protein sequence ID" value="KAF9477055.1"/>
    <property type="molecule type" value="Genomic_DNA"/>
</dbReference>
<comment type="similarity">
    <text evidence="3">Belongs to the GMC oxidoreductase family.</text>
</comment>
<dbReference type="InterPro" id="IPR007867">
    <property type="entry name" value="GMC_OxRtase_C"/>
</dbReference>
<dbReference type="OrthoDB" id="269227at2759"/>
<comment type="subunit">
    <text evidence="4">Monomer.</text>
</comment>
<dbReference type="AlphaFoldDB" id="A0A9P6CY13"/>